<dbReference type="PROSITE" id="PS00041">
    <property type="entry name" value="HTH_ARAC_FAMILY_1"/>
    <property type="match status" value="1"/>
</dbReference>
<dbReference type="InterPro" id="IPR018062">
    <property type="entry name" value="HTH_AraC-typ_CS"/>
</dbReference>
<dbReference type="PRINTS" id="PR00032">
    <property type="entry name" value="HTHARAC"/>
</dbReference>
<dbReference type="InterPro" id="IPR050204">
    <property type="entry name" value="AraC_XylS_family_regulators"/>
</dbReference>
<feature type="domain" description="HTH araC/xylS-type" evidence="4">
    <location>
        <begin position="196"/>
        <end position="300"/>
    </location>
</feature>
<reference evidence="5 6" key="1">
    <citation type="submission" date="2024-05" db="EMBL/GenBank/DDBJ databases">
        <title>Sphingomonas sp. HF-S3 16S ribosomal RNA gene Genome sequencing and assembly.</title>
        <authorList>
            <person name="Lee H."/>
        </authorList>
    </citation>
    <scope>NUCLEOTIDE SEQUENCE [LARGE SCALE GENOMIC DNA]</scope>
    <source>
        <strain evidence="5 6">HF-S3</strain>
    </source>
</reference>
<name>A0ABV0B304_9SPHN</name>
<keyword evidence="1" id="KW-0805">Transcription regulation</keyword>
<dbReference type="PANTHER" id="PTHR46796">
    <property type="entry name" value="HTH-TYPE TRANSCRIPTIONAL ACTIVATOR RHAS-RELATED"/>
    <property type="match status" value="1"/>
</dbReference>
<evidence type="ECO:0000313" key="5">
    <source>
        <dbReference type="EMBL" id="MEN3745964.1"/>
    </source>
</evidence>
<evidence type="ECO:0000256" key="3">
    <source>
        <dbReference type="ARBA" id="ARBA00023163"/>
    </source>
</evidence>
<evidence type="ECO:0000259" key="4">
    <source>
        <dbReference type="PROSITE" id="PS01124"/>
    </source>
</evidence>
<dbReference type="PROSITE" id="PS01124">
    <property type="entry name" value="HTH_ARAC_FAMILY_2"/>
    <property type="match status" value="1"/>
</dbReference>
<keyword evidence="6" id="KW-1185">Reference proteome</keyword>
<dbReference type="InterPro" id="IPR020449">
    <property type="entry name" value="Tscrpt_reg_AraC-type_HTH"/>
</dbReference>
<sequence length="325" mass="36152">MRPNQALTLWHETLGALYDVRRRGGEGSRFQFRAEAFHFGEIVLTAYRSAAQTFDRSRARIGRDGVDHITLQFCISGWHGKRDGPAGDEARAGDLLVADLAQPQATGTSDVNTINLTMPRRLLAPLLDAPDDHNLRLIRGCTPLAALLRNHLIGLFQSARLMGIAEAEAVVRPTLALAAAVLNSERRIEAVVDLDPILTVQIRRHLNEAAACPDLTADQVAARFGISRRKLYYLMESHGGFASCVRAQRLHLAQSMLRDPGHRGTPIADIARRCGFAWRTNFSRAYRERFGMTPQETRALAALRLSPVPGDVNGQHMWDWIRALR</sequence>
<dbReference type="EMBL" id="JBDIZK010000001">
    <property type="protein sequence ID" value="MEN3745964.1"/>
    <property type="molecule type" value="Genomic_DNA"/>
</dbReference>
<proteinExistence type="predicted"/>
<dbReference type="RefSeq" id="WP_346244961.1">
    <property type="nucleotide sequence ID" value="NZ_JBDIZK010000001.1"/>
</dbReference>
<keyword evidence="3" id="KW-0804">Transcription</keyword>
<accession>A0ABV0B304</accession>
<protein>
    <submittedName>
        <fullName evidence="5">AraC family transcriptional regulator</fullName>
    </submittedName>
</protein>
<gene>
    <name evidence="5" type="ORF">TPR58_02205</name>
</gene>
<keyword evidence="2" id="KW-0238">DNA-binding</keyword>
<evidence type="ECO:0000256" key="1">
    <source>
        <dbReference type="ARBA" id="ARBA00023015"/>
    </source>
</evidence>
<dbReference type="InterPro" id="IPR018060">
    <property type="entry name" value="HTH_AraC"/>
</dbReference>
<evidence type="ECO:0000313" key="6">
    <source>
        <dbReference type="Proteomes" id="UP001427805"/>
    </source>
</evidence>
<dbReference type="Pfam" id="PF12833">
    <property type="entry name" value="HTH_18"/>
    <property type="match status" value="1"/>
</dbReference>
<evidence type="ECO:0000256" key="2">
    <source>
        <dbReference type="ARBA" id="ARBA00023125"/>
    </source>
</evidence>
<dbReference type="SUPFAM" id="SSF46689">
    <property type="entry name" value="Homeodomain-like"/>
    <property type="match status" value="1"/>
</dbReference>
<organism evidence="5 6">
    <name type="scientific">Sphingomonas rustica</name>
    <dbReference type="NCBI Taxonomy" id="3103142"/>
    <lineage>
        <taxon>Bacteria</taxon>
        <taxon>Pseudomonadati</taxon>
        <taxon>Pseudomonadota</taxon>
        <taxon>Alphaproteobacteria</taxon>
        <taxon>Sphingomonadales</taxon>
        <taxon>Sphingomonadaceae</taxon>
        <taxon>Sphingomonas</taxon>
    </lineage>
</organism>
<comment type="caution">
    <text evidence="5">The sequence shown here is derived from an EMBL/GenBank/DDBJ whole genome shotgun (WGS) entry which is preliminary data.</text>
</comment>
<dbReference type="PANTHER" id="PTHR46796:SF6">
    <property type="entry name" value="ARAC SUBFAMILY"/>
    <property type="match status" value="1"/>
</dbReference>
<dbReference type="InterPro" id="IPR009057">
    <property type="entry name" value="Homeodomain-like_sf"/>
</dbReference>
<dbReference type="Proteomes" id="UP001427805">
    <property type="component" value="Unassembled WGS sequence"/>
</dbReference>
<dbReference type="SMART" id="SM00342">
    <property type="entry name" value="HTH_ARAC"/>
    <property type="match status" value="1"/>
</dbReference>
<dbReference type="Gene3D" id="1.10.10.60">
    <property type="entry name" value="Homeodomain-like"/>
    <property type="match status" value="1"/>
</dbReference>